<keyword evidence="1" id="KW-0812">Transmembrane</keyword>
<reference evidence="3 4" key="1">
    <citation type="journal article" date="2023" name="Ecotoxicol. Environ. Saf.">
        <title>Mercury remediation potential of mercury-resistant strain Rheinheimera metallidurans sp. nov. isolated from a municipal waste dumping site.</title>
        <authorList>
            <person name="Yadav V."/>
            <person name="Manjhi A."/>
            <person name="Vadakedath N."/>
        </authorList>
    </citation>
    <scope>NUCLEOTIDE SEQUENCE [LARGE SCALE GENOMIC DNA]</scope>
    <source>
        <strain evidence="3 4">E-49</strain>
    </source>
</reference>
<feature type="transmembrane region" description="Helical" evidence="1">
    <location>
        <begin position="20"/>
        <end position="36"/>
    </location>
</feature>
<keyword evidence="4" id="KW-1185">Reference proteome</keyword>
<feature type="domain" description="PH" evidence="2">
    <location>
        <begin position="13"/>
        <end position="145"/>
    </location>
</feature>
<sequence length="176" mass="20219">MNKFTMEINLKSHLTQCWPWFIYAIGSALLPIYFGINSDVRRVDFSILFATSFFILFFVPELILHIRYSKLNKGFRIVSCRGSDKFTIVGPKSERVINLSLIEKVVLYLTLPVAWGGLRLLPASSYFYGLIHLRTGESILITTLLDSELAWLVDLAPDITEVNKRLYCWPESAHEI</sequence>
<protein>
    <recommendedName>
        <fullName evidence="2">PH domain-containing protein</fullName>
    </recommendedName>
</protein>
<evidence type="ECO:0000313" key="3">
    <source>
        <dbReference type="EMBL" id="MEH8016403.1"/>
    </source>
</evidence>
<keyword evidence="1" id="KW-1133">Transmembrane helix</keyword>
<comment type="caution">
    <text evidence="3">The sequence shown here is derived from an EMBL/GenBank/DDBJ whole genome shotgun (WGS) entry which is preliminary data.</text>
</comment>
<proteinExistence type="predicted"/>
<dbReference type="Proteomes" id="UP001375382">
    <property type="component" value="Unassembled WGS sequence"/>
</dbReference>
<dbReference type="Pfam" id="PF26566">
    <property type="entry name" value="PH_40"/>
    <property type="match status" value="1"/>
</dbReference>
<evidence type="ECO:0000256" key="1">
    <source>
        <dbReference type="SAM" id="Phobius"/>
    </source>
</evidence>
<dbReference type="EMBL" id="JALAAR010000003">
    <property type="protein sequence ID" value="MEH8016403.1"/>
    <property type="molecule type" value="Genomic_DNA"/>
</dbReference>
<organism evidence="3 4">
    <name type="scientific">Rheinheimera muenzenbergensis</name>
    <dbReference type="NCBI Taxonomy" id="1193628"/>
    <lineage>
        <taxon>Bacteria</taxon>
        <taxon>Pseudomonadati</taxon>
        <taxon>Pseudomonadota</taxon>
        <taxon>Gammaproteobacteria</taxon>
        <taxon>Chromatiales</taxon>
        <taxon>Chromatiaceae</taxon>
        <taxon>Rheinheimera</taxon>
    </lineage>
</organism>
<feature type="transmembrane region" description="Helical" evidence="1">
    <location>
        <begin position="48"/>
        <end position="66"/>
    </location>
</feature>
<dbReference type="InterPro" id="IPR058916">
    <property type="entry name" value="PH_40"/>
</dbReference>
<accession>A0ABU8C415</accession>
<dbReference type="RefSeq" id="WP_335734822.1">
    <property type="nucleotide sequence ID" value="NZ_JALAAR010000003.1"/>
</dbReference>
<evidence type="ECO:0000259" key="2">
    <source>
        <dbReference type="Pfam" id="PF26566"/>
    </source>
</evidence>
<keyword evidence="1" id="KW-0472">Membrane</keyword>
<name>A0ABU8C415_9GAMM</name>
<evidence type="ECO:0000313" key="4">
    <source>
        <dbReference type="Proteomes" id="UP001375382"/>
    </source>
</evidence>
<gene>
    <name evidence="3" type="ORF">MN202_04115</name>
</gene>